<evidence type="ECO:0000256" key="2">
    <source>
        <dbReference type="SAM" id="Phobius"/>
    </source>
</evidence>
<evidence type="ECO:0000313" key="4">
    <source>
        <dbReference type="Proteomes" id="UP000799757"/>
    </source>
</evidence>
<sequence>MEDTHSNTVSLQDNKKQSQNVPPTWKLGTSATSDKLLPCLPSQRPPIPRKEFKPLPPPPHPTSSELLASKSLPPKPLPGIPTAHANPKTPNYIFTLYWIALFGVWFLIIILLLPVVMEKDAMPGLNRLLRRWIQALTGGTKDETWTKDEI</sequence>
<evidence type="ECO:0000256" key="1">
    <source>
        <dbReference type="SAM" id="MobiDB-lite"/>
    </source>
</evidence>
<protein>
    <submittedName>
        <fullName evidence="3">Uncharacterized protein</fullName>
    </submittedName>
</protein>
<feature type="compositionally biased region" description="Polar residues" evidence="1">
    <location>
        <begin position="1"/>
        <end position="33"/>
    </location>
</feature>
<dbReference type="Proteomes" id="UP000799757">
    <property type="component" value="Unassembled WGS sequence"/>
</dbReference>
<reference evidence="3" key="1">
    <citation type="journal article" date="2020" name="Stud. Mycol.">
        <title>101 Dothideomycetes genomes: a test case for predicting lifestyles and emergence of pathogens.</title>
        <authorList>
            <person name="Haridas S."/>
            <person name="Albert R."/>
            <person name="Binder M."/>
            <person name="Bloem J."/>
            <person name="Labutti K."/>
            <person name="Salamov A."/>
            <person name="Andreopoulos B."/>
            <person name="Baker S."/>
            <person name="Barry K."/>
            <person name="Bills G."/>
            <person name="Bluhm B."/>
            <person name="Cannon C."/>
            <person name="Castanera R."/>
            <person name="Culley D."/>
            <person name="Daum C."/>
            <person name="Ezra D."/>
            <person name="Gonzalez J."/>
            <person name="Henrissat B."/>
            <person name="Kuo A."/>
            <person name="Liang C."/>
            <person name="Lipzen A."/>
            <person name="Lutzoni F."/>
            <person name="Magnuson J."/>
            <person name="Mondo S."/>
            <person name="Nolan M."/>
            <person name="Ohm R."/>
            <person name="Pangilinan J."/>
            <person name="Park H.-J."/>
            <person name="Ramirez L."/>
            <person name="Alfaro M."/>
            <person name="Sun H."/>
            <person name="Tritt A."/>
            <person name="Yoshinaga Y."/>
            <person name="Zwiers L.-H."/>
            <person name="Turgeon B."/>
            <person name="Goodwin S."/>
            <person name="Spatafora J."/>
            <person name="Crous P."/>
            <person name="Grigoriev I."/>
        </authorList>
    </citation>
    <scope>NUCLEOTIDE SEQUENCE</scope>
    <source>
        <strain evidence="3">CBS 109.77</strain>
    </source>
</reference>
<feature type="transmembrane region" description="Helical" evidence="2">
    <location>
        <begin position="96"/>
        <end position="117"/>
    </location>
</feature>
<keyword evidence="2" id="KW-0472">Membrane</keyword>
<keyword evidence="2" id="KW-1133">Transmembrane helix</keyword>
<dbReference type="AlphaFoldDB" id="A0A6A6WXU2"/>
<feature type="compositionally biased region" description="Low complexity" evidence="1">
    <location>
        <begin position="63"/>
        <end position="72"/>
    </location>
</feature>
<proteinExistence type="predicted"/>
<gene>
    <name evidence="3" type="ORF">K505DRAFT_420809</name>
</gene>
<keyword evidence="2" id="KW-0812">Transmembrane</keyword>
<dbReference type="OrthoDB" id="3798501at2759"/>
<dbReference type="EMBL" id="MU002178">
    <property type="protein sequence ID" value="KAF2788892.1"/>
    <property type="molecule type" value="Genomic_DNA"/>
</dbReference>
<evidence type="ECO:0000313" key="3">
    <source>
        <dbReference type="EMBL" id="KAF2788892.1"/>
    </source>
</evidence>
<organism evidence="3 4">
    <name type="scientific">Melanomma pulvis-pyrius CBS 109.77</name>
    <dbReference type="NCBI Taxonomy" id="1314802"/>
    <lineage>
        <taxon>Eukaryota</taxon>
        <taxon>Fungi</taxon>
        <taxon>Dikarya</taxon>
        <taxon>Ascomycota</taxon>
        <taxon>Pezizomycotina</taxon>
        <taxon>Dothideomycetes</taxon>
        <taxon>Pleosporomycetidae</taxon>
        <taxon>Pleosporales</taxon>
        <taxon>Melanommataceae</taxon>
        <taxon>Melanomma</taxon>
    </lineage>
</organism>
<name>A0A6A6WXU2_9PLEO</name>
<feature type="region of interest" description="Disordered" evidence="1">
    <location>
        <begin position="1"/>
        <end position="84"/>
    </location>
</feature>
<accession>A0A6A6WXU2</accession>
<keyword evidence="4" id="KW-1185">Reference proteome</keyword>